<proteinExistence type="predicted"/>
<dbReference type="SUPFAM" id="SSF46689">
    <property type="entry name" value="Homeodomain-like"/>
    <property type="match status" value="1"/>
</dbReference>
<evidence type="ECO:0000256" key="4">
    <source>
        <dbReference type="PROSITE-ProRule" id="PRU00335"/>
    </source>
</evidence>
<keyword evidence="3" id="KW-0804">Transcription</keyword>
<dbReference type="SUPFAM" id="SSF48498">
    <property type="entry name" value="Tetracyclin repressor-like, C-terminal domain"/>
    <property type="match status" value="1"/>
</dbReference>
<dbReference type="AlphaFoldDB" id="A0A375J542"/>
<organism evidence="6 7">
    <name type="scientific">Cupriavidus taiwanensis</name>
    <dbReference type="NCBI Taxonomy" id="164546"/>
    <lineage>
        <taxon>Bacteria</taxon>
        <taxon>Pseudomonadati</taxon>
        <taxon>Pseudomonadota</taxon>
        <taxon>Betaproteobacteria</taxon>
        <taxon>Burkholderiales</taxon>
        <taxon>Burkholderiaceae</taxon>
        <taxon>Cupriavidus</taxon>
    </lineage>
</organism>
<feature type="domain" description="HTH tetR-type" evidence="5">
    <location>
        <begin position="34"/>
        <end position="94"/>
    </location>
</feature>
<evidence type="ECO:0000313" key="6">
    <source>
        <dbReference type="EMBL" id="SPR99792.1"/>
    </source>
</evidence>
<protein>
    <submittedName>
        <fullName evidence="6">Transcriptional regulator, TetR family</fullName>
    </submittedName>
</protein>
<accession>A0A375J542</accession>
<gene>
    <name evidence="6" type="ORF">CBM2634_B120002</name>
</gene>
<dbReference type="EMBL" id="OVTA01000035">
    <property type="protein sequence ID" value="SPR99792.1"/>
    <property type="molecule type" value="Genomic_DNA"/>
</dbReference>
<evidence type="ECO:0000313" key="7">
    <source>
        <dbReference type="Proteomes" id="UP000256805"/>
    </source>
</evidence>
<dbReference type="InterPro" id="IPR050109">
    <property type="entry name" value="HTH-type_TetR-like_transc_reg"/>
</dbReference>
<keyword evidence="1" id="KW-0805">Transcription regulation</keyword>
<dbReference type="PROSITE" id="PS50977">
    <property type="entry name" value="HTH_TETR_2"/>
    <property type="match status" value="1"/>
</dbReference>
<dbReference type="Proteomes" id="UP000256805">
    <property type="component" value="Unassembled WGS sequence"/>
</dbReference>
<dbReference type="GO" id="GO:0003700">
    <property type="term" value="F:DNA-binding transcription factor activity"/>
    <property type="evidence" value="ECO:0007669"/>
    <property type="project" value="TreeGrafter"/>
</dbReference>
<evidence type="ECO:0000259" key="5">
    <source>
        <dbReference type="PROSITE" id="PS50977"/>
    </source>
</evidence>
<dbReference type="InterPro" id="IPR036271">
    <property type="entry name" value="Tet_transcr_reg_TetR-rel_C_sf"/>
</dbReference>
<dbReference type="Pfam" id="PF13305">
    <property type="entry name" value="TetR_C_33"/>
    <property type="match status" value="1"/>
</dbReference>
<name>A0A375J542_9BURK</name>
<dbReference type="InterPro" id="IPR025996">
    <property type="entry name" value="MT1864/Rv1816-like_C"/>
</dbReference>
<dbReference type="Gene3D" id="1.10.357.10">
    <property type="entry name" value="Tetracycline Repressor, domain 2"/>
    <property type="match status" value="1"/>
</dbReference>
<evidence type="ECO:0000256" key="1">
    <source>
        <dbReference type="ARBA" id="ARBA00023015"/>
    </source>
</evidence>
<dbReference type="Pfam" id="PF00440">
    <property type="entry name" value="TetR_N"/>
    <property type="match status" value="1"/>
</dbReference>
<sequence length="227" mass="25116">MDCNPLLECILYLESIPFYEGKPRMESRTQRRTAATRLAILEAAEALLMEGGLGAVTPEAVATRADVAVQTLYNRVGGRSALLIAVAERALEENRQYMDAAYASDGDVEKKLRCVAVAYARFAKERPHQFRILIEPPNEPEALTRIATLIRQQNAKLAVLLRRGIDEGRVHADVEPEHASTALWAMMNGVISLMWRPDSLRLDVNHLDALLGTAISLLTDGIKVRGN</sequence>
<dbReference type="Gene3D" id="1.10.10.60">
    <property type="entry name" value="Homeodomain-like"/>
    <property type="match status" value="1"/>
</dbReference>
<dbReference type="GO" id="GO:0000976">
    <property type="term" value="F:transcription cis-regulatory region binding"/>
    <property type="evidence" value="ECO:0007669"/>
    <property type="project" value="TreeGrafter"/>
</dbReference>
<dbReference type="InterPro" id="IPR009057">
    <property type="entry name" value="Homeodomain-like_sf"/>
</dbReference>
<evidence type="ECO:0000256" key="2">
    <source>
        <dbReference type="ARBA" id="ARBA00023125"/>
    </source>
</evidence>
<dbReference type="PANTHER" id="PTHR30055">
    <property type="entry name" value="HTH-TYPE TRANSCRIPTIONAL REGULATOR RUTR"/>
    <property type="match status" value="1"/>
</dbReference>
<dbReference type="PANTHER" id="PTHR30055:SF234">
    <property type="entry name" value="HTH-TYPE TRANSCRIPTIONAL REGULATOR BETI"/>
    <property type="match status" value="1"/>
</dbReference>
<dbReference type="InterPro" id="IPR001647">
    <property type="entry name" value="HTH_TetR"/>
</dbReference>
<keyword evidence="2 4" id="KW-0238">DNA-binding</keyword>
<evidence type="ECO:0000256" key="3">
    <source>
        <dbReference type="ARBA" id="ARBA00023163"/>
    </source>
</evidence>
<reference evidence="6 7" key="1">
    <citation type="submission" date="2018-01" db="EMBL/GenBank/DDBJ databases">
        <authorList>
            <person name="Gaut B.S."/>
            <person name="Morton B.R."/>
            <person name="Clegg M.T."/>
            <person name="Duvall M.R."/>
        </authorList>
    </citation>
    <scope>NUCLEOTIDE SEQUENCE [LARGE SCALE GENOMIC DNA]</scope>
    <source>
        <strain evidence="6">Cupriavidus taiwanensis cmp 52</strain>
    </source>
</reference>
<feature type="DNA-binding region" description="H-T-H motif" evidence="4">
    <location>
        <begin position="57"/>
        <end position="76"/>
    </location>
</feature>